<proteinExistence type="predicted"/>
<dbReference type="EMBL" id="ML213600">
    <property type="protein sequence ID" value="TFK39280.1"/>
    <property type="molecule type" value="Genomic_DNA"/>
</dbReference>
<evidence type="ECO:0000313" key="2">
    <source>
        <dbReference type="Proteomes" id="UP000308652"/>
    </source>
</evidence>
<accession>A0A5C3M226</accession>
<name>A0A5C3M226_9AGAR</name>
<sequence length="68" mass="7404">MTDGLDPVYHQVITTALKENKTLQNKKLHILDRVLAVIGLAGEPLSVTALSVLLEIKAHHIVQVLLGL</sequence>
<dbReference type="OrthoDB" id="4760524at2759"/>
<organism evidence="1 2">
    <name type="scientific">Crucibulum laeve</name>
    <dbReference type="NCBI Taxonomy" id="68775"/>
    <lineage>
        <taxon>Eukaryota</taxon>
        <taxon>Fungi</taxon>
        <taxon>Dikarya</taxon>
        <taxon>Basidiomycota</taxon>
        <taxon>Agaricomycotina</taxon>
        <taxon>Agaricomycetes</taxon>
        <taxon>Agaricomycetidae</taxon>
        <taxon>Agaricales</taxon>
        <taxon>Agaricineae</taxon>
        <taxon>Nidulariaceae</taxon>
        <taxon>Crucibulum</taxon>
    </lineage>
</organism>
<gene>
    <name evidence="1" type="ORF">BDQ12DRAFT_744682</name>
</gene>
<keyword evidence="2" id="KW-1185">Reference proteome</keyword>
<dbReference type="AlphaFoldDB" id="A0A5C3M226"/>
<dbReference type="Proteomes" id="UP000308652">
    <property type="component" value="Unassembled WGS sequence"/>
</dbReference>
<evidence type="ECO:0000313" key="1">
    <source>
        <dbReference type="EMBL" id="TFK39280.1"/>
    </source>
</evidence>
<reference evidence="1 2" key="1">
    <citation type="journal article" date="2019" name="Nat. Ecol. Evol.">
        <title>Megaphylogeny resolves global patterns of mushroom evolution.</title>
        <authorList>
            <person name="Varga T."/>
            <person name="Krizsan K."/>
            <person name="Foldi C."/>
            <person name="Dima B."/>
            <person name="Sanchez-Garcia M."/>
            <person name="Sanchez-Ramirez S."/>
            <person name="Szollosi G.J."/>
            <person name="Szarkandi J.G."/>
            <person name="Papp V."/>
            <person name="Albert L."/>
            <person name="Andreopoulos W."/>
            <person name="Angelini C."/>
            <person name="Antonin V."/>
            <person name="Barry K.W."/>
            <person name="Bougher N.L."/>
            <person name="Buchanan P."/>
            <person name="Buyck B."/>
            <person name="Bense V."/>
            <person name="Catcheside P."/>
            <person name="Chovatia M."/>
            <person name="Cooper J."/>
            <person name="Damon W."/>
            <person name="Desjardin D."/>
            <person name="Finy P."/>
            <person name="Geml J."/>
            <person name="Haridas S."/>
            <person name="Hughes K."/>
            <person name="Justo A."/>
            <person name="Karasinski D."/>
            <person name="Kautmanova I."/>
            <person name="Kiss B."/>
            <person name="Kocsube S."/>
            <person name="Kotiranta H."/>
            <person name="LaButti K.M."/>
            <person name="Lechner B.E."/>
            <person name="Liimatainen K."/>
            <person name="Lipzen A."/>
            <person name="Lukacs Z."/>
            <person name="Mihaltcheva S."/>
            <person name="Morgado L.N."/>
            <person name="Niskanen T."/>
            <person name="Noordeloos M.E."/>
            <person name="Ohm R.A."/>
            <person name="Ortiz-Santana B."/>
            <person name="Ovrebo C."/>
            <person name="Racz N."/>
            <person name="Riley R."/>
            <person name="Savchenko A."/>
            <person name="Shiryaev A."/>
            <person name="Soop K."/>
            <person name="Spirin V."/>
            <person name="Szebenyi C."/>
            <person name="Tomsovsky M."/>
            <person name="Tulloss R.E."/>
            <person name="Uehling J."/>
            <person name="Grigoriev I.V."/>
            <person name="Vagvolgyi C."/>
            <person name="Papp T."/>
            <person name="Martin F.M."/>
            <person name="Miettinen O."/>
            <person name="Hibbett D.S."/>
            <person name="Nagy L.G."/>
        </authorList>
    </citation>
    <scope>NUCLEOTIDE SEQUENCE [LARGE SCALE GENOMIC DNA]</scope>
    <source>
        <strain evidence="1 2">CBS 166.37</strain>
    </source>
</reference>
<protein>
    <submittedName>
        <fullName evidence="1">Uncharacterized protein</fullName>
    </submittedName>
</protein>